<evidence type="ECO:0000313" key="3">
    <source>
        <dbReference type="Proteomes" id="UP001551675"/>
    </source>
</evidence>
<dbReference type="SUPFAM" id="SSF48264">
    <property type="entry name" value="Cytochrome P450"/>
    <property type="match status" value="1"/>
</dbReference>
<name>A0ABV3GNG1_MICGL</name>
<protein>
    <submittedName>
        <fullName evidence="2">Cytochrome P450</fullName>
    </submittedName>
</protein>
<comment type="similarity">
    <text evidence="1">Belongs to the cytochrome P450 family.</text>
</comment>
<sequence>MRLEDVDLADNDKFLDGDTPWRMFDVLREQAPVHWQDEGEHGSGFWSLTRHADIVRVDRDAATFTSMKFTNLEEVDDRQATIRRSILETDGPRHSVLRRILQREFTPRAVAGYEVFLRGLTARTLDAALAKGTFDFVKEVSADFPINVLAKMLDVPADDTQQLIDWGNRIIGNTDPDYADVLLHSAESEKYRDLPFRSPASLEVFEYGRELARQRRGGDGTDLVSKLVNETPADGVALSPTDFDNYFLLLVVAGNETTRHAISHTMRALIEHPEQAEKLRQDLSLMPNAVEEFLRWASPVYHFRRTATRDVEIHGQKIAEGDKVVMWFASGNRDERAFESPYTFDVTRQDNDHITFGKGSPHFCLGNALARLEIRIMFEELLPRLADIRLAGDIRRVRSNFVNGIKELPVTVTLA</sequence>
<reference evidence="2 3" key="1">
    <citation type="submission" date="2024-06" db="EMBL/GenBank/DDBJ databases">
        <title>The Natural Products Discovery Center: Release of the First 8490 Sequenced Strains for Exploring Actinobacteria Biosynthetic Diversity.</title>
        <authorList>
            <person name="Kalkreuter E."/>
            <person name="Kautsar S.A."/>
            <person name="Yang D."/>
            <person name="Bader C.D."/>
            <person name="Teijaro C.N."/>
            <person name="Fluegel L."/>
            <person name="Davis C.M."/>
            <person name="Simpson J.R."/>
            <person name="Lauterbach L."/>
            <person name="Steele A.D."/>
            <person name="Gui C."/>
            <person name="Meng S."/>
            <person name="Li G."/>
            <person name="Viehrig K."/>
            <person name="Ye F."/>
            <person name="Su P."/>
            <person name="Kiefer A.F."/>
            <person name="Nichols A."/>
            <person name="Cepeda A.J."/>
            <person name="Yan W."/>
            <person name="Fan B."/>
            <person name="Jiang Y."/>
            <person name="Adhikari A."/>
            <person name="Zheng C.-J."/>
            <person name="Schuster L."/>
            <person name="Cowan T.M."/>
            <person name="Smanski M.J."/>
            <person name="Chevrette M.G."/>
            <person name="De Carvalho L.P.S."/>
            <person name="Shen B."/>
        </authorList>
    </citation>
    <scope>NUCLEOTIDE SEQUENCE [LARGE SCALE GENOMIC DNA]</scope>
    <source>
        <strain evidence="2 3">NPDC050100</strain>
    </source>
</reference>
<dbReference type="PRINTS" id="PR00359">
    <property type="entry name" value="BP450"/>
</dbReference>
<dbReference type="PANTHER" id="PTHR46696">
    <property type="entry name" value="P450, PUTATIVE (EUROFUNG)-RELATED"/>
    <property type="match status" value="1"/>
</dbReference>
<dbReference type="EMBL" id="JBFALK010000020">
    <property type="protein sequence ID" value="MEV0973136.1"/>
    <property type="molecule type" value="Genomic_DNA"/>
</dbReference>
<proteinExistence type="inferred from homology"/>
<gene>
    <name evidence="2" type="ORF">AB0I59_31415</name>
</gene>
<dbReference type="CDD" id="cd11033">
    <property type="entry name" value="CYP142-like"/>
    <property type="match status" value="1"/>
</dbReference>
<dbReference type="Proteomes" id="UP001551675">
    <property type="component" value="Unassembled WGS sequence"/>
</dbReference>
<dbReference type="InterPro" id="IPR001128">
    <property type="entry name" value="Cyt_P450"/>
</dbReference>
<organism evidence="2 3">
    <name type="scientific">Microtetraspora glauca</name>
    <dbReference type="NCBI Taxonomy" id="1996"/>
    <lineage>
        <taxon>Bacteria</taxon>
        <taxon>Bacillati</taxon>
        <taxon>Actinomycetota</taxon>
        <taxon>Actinomycetes</taxon>
        <taxon>Streptosporangiales</taxon>
        <taxon>Streptosporangiaceae</taxon>
        <taxon>Microtetraspora</taxon>
    </lineage>
</organism>
<accession>A0ABV3GNG1</accession>
<evidence type="ECO:0000313" key="2">
    <source>
        <dbReference type="EMBL" id="MEV0973136.1"/>
    </source>
</evidence>
<dbReference type="Gene3D" id="1.10.630.10">
    <property type="entry name" value="Cytochrome P450"/>
    <property type="match status" value="1"/>
</dbReference>
<evidence type="ECO:0000256" key="1">
    <source>
        <dbReference type="ARBA" id="ARBA00010617"/>
    </source>
</evidence>
<comment type="caution">
    <text evidence="2">The sequence shown here is derived from an EMBL/GenBank/DDBJ whole genome shotgun (WGS) entry which is preliminary data.</text>
</comment>
<dbReference type="InterPro" id="IPR002397">
    <property type="entry name" value="Cyt_P450_B"/>
</dbReference>
<dbReference type="InterPro" id="IPR036396">
    <property type="entry name" value="Cyt_P450_sf"/>
</dbReference>
<dbReference type="PANTHER" id="PTHR46696:SF4">
    <property type="entry name" value="BIOTIN BIOSYNTHESIS CYTOCHROME P450"/>
    <property type="match status" value="1"/>
</dbReference>
<dbReference type="Pfam" id="PF00067">
    <property type="entry name" value="p450"/>
    <property type="match status" value="1"/>
</dbReference>
<keyword evidence="3" id="KW-1185">Reference proteome</keyword>
<dbReference type="RefSeq" id="WP_061258756.1">
    <property type="nucleotide sequence ID" value="NZ_JBFALK010000020.1"/>
</dbReference>